<sequence length="19" mass="2359">MLAEGWCRRHLRRGSTWRS</sequence>
<proteinExistence type="predicted"/>
<keyword evidence="2" id="KW-1185">Reference proteome</keyword>
<dbReference type="AlphaFoldDB" id="A0A5B7DMK7"/>
<gene>
    <name evidence="1" type="ORF">E2C01_015688</name>
</gene>
<dbReference type="Proteomes" id="UP000324222">
    <property type="component" value="Unassembled WGS sequence"/>
</dbReference>
<dbReference type="EMBL" id="VSRR010001112">
    <property type="protein sequence ID" value="MPC22668.1"/>
    <property type="molecule type" value="Genomic_DNA"/>
</dbReference>
<accession>A0A5B7DMK7</accession>
<organism evidence="1 2">
    <name type="scientific">Portunus trituberculatus</name>
    <name type="common">Swimming crab</name>
    <name type="synonym">Neptunus trituberculatus</name>
    <dbReference type="NCBI Taxonomy" id="210409"/>
    <lineage>
        <taxon>Eukaryota</taxon>
        <taxon>Metazoa</taxon>
        <taxon>Ecdysozoa</taxon>
        <taxon>Arthropoda</taxon>
        <taxon>Crustacea</taxon>
        <taxon>Multicrustacea</taxon>
        <taxon>Malacostraca</taxon>
        <taxon>Eumalacostraca</taxon>
        <taxon>Eucarida</taxon>
        <taxon>Decapoda</taxon>
        <taxon>Pleocyemata</taxon>
        <taxon>Brachyura</taxon>
        <taxon>Eubrachyura</taxon>
        <taxon>Portunoidea</taxon>
        <taxon>Portunidae</taxon>
        <taxon>Portuninae</taxon>
        <taxon>Portunus</taxon>
    </lineage>
</organism>
<comment type="caution">
    <text evidence="1">The sequence shown here is derived from an EMBL/GenBank/DDBJ whole genome shotgun (WGS) entry which is preliminary data.</text>
</comment>
<protein>
    <submittedName>
        <fullName evidence="1">Uncharacterized protein</fullName>
    </submittedName>
</protein>
<evidence type="ECO:0000313" key="2">
    <source>
        <dbReference type="Proteomes" id="UP000324222"/>
    </source>
</evidence>
<reference evidence="1 2" key="1">
    <citation type="submission" date="2019-05" db="EMBL/GenBank/DDBJ databases">
        <title>Another draft genome of Portunus trituberculatus and its Hox gene families provides insights of decapod evolution.</title>
        <authorList>
            <person name="Jeong J.-H."/>
            <person name="Song I."/>
            <person name="Kim S."/>
            <person name="Choi T."/>
            <person name="Kim D."/>
            <person name="Ryu S."/>
            <person name="Kim W."/>
        </authorList>
    </citation>
    <scope>NUCLEOTIDE SEQUENCE [LARGE SCALE GENOMIC DNA]</scope>
    <source>
        <tissue evidence="1">Muscle</tissue>
    </source>
</reference>
<evidence type="ECO:0000313" key="1">
    <source>
        <dbReference type="EMBL" id="MPC22668.1"/>
    </source>
</evidence>
<name>A0A5B7DMK7_PORTR</name>